<evidence type="ECO:0000313" key="1">
    <source>
        <dbReference type="EMBL" id="EFI6955217.1"/>
    </source>
</evidence>
<evidence type="ECO:0000313" key="2">
    <source>
        <dbReference type="Proteomes" id="UP000775646"/>
    </source>
</evidence>
<reference evidence="1" key="1">
    <citation type="submission" date="2020-02" db="EMBL/GenBank/DDBJ databases">
        <authorList>
            <consortium name="GenomeTrakr network: Whole genome sequencing for foodborne pathogen traceback"/>
        </authorList>
    </citation>
    <scope>NUCLEOTIDE SEQUENCE</scope>
    <source>
        <strain evidence="1">CFSAN046653</strain>
    </source>
</reference>
<dbReference type="Proteomes" id="UP000775646">
    <property type="component" value="Unassembled WGS sequence"/>
</dbReference>
<protein>
    <submittedName>
        <fullName evidence="1">Uncharacterized protein</fullName>
    </submittedName>
</protein>
<dbReference type="RefSeq" id="WP_001563208.1">
    <property type="nucleotide sequence ID" value="NZ_BFVO01000040.1"/>
</dbReference>
<name>A0AAI9BBQ2_ECOLX</name>
<comment type="caution">
    <text evidence="1">The sequence shown here is derived from an EMBL/GenBank/DDBJ whole genome shotgun (WGS) entry which is preliminary data.</text>
</comment>
<dbReference type="AlphaFoldDB" id="A0AAI9BBQ2"/>
<gene>
    <name evidence="1" type="ORF">BCB93_004963</name>
</gene>
<sequence length="212" mass="24076">MVEIGNRYGLLVVLRKGDPYINPRGKVGESRWVCRCDCGKEKLIYRSALTTGRTKSCGCLVKKSAALRCANNGKPRKRKGAYSSWAQMKSRCNNPETPGYKNYGGRGIRVCERWNSFDLFLEDMGERPDGCSIDRIDVNGDYCKENCRWATDREQKLNTRRTRNLTAYGKTMTIKEWSEETGIPYSTITVRLMRGKTIEEALSNGKTKVSSD</sequence>
<organism evidence="1 2">
    <name type="scientific">Escherichia coli</name>
    <dbReference type="NCBI Taxonomy" id="562"/>
    <lineage>
        <taxon>Bacteria</taxon>
        <taxon>Pseudomonadati</taxon>
        <taxon>Pseudomonadota</taxon>
        <taxon>Gammaproteobacteria</taxon>
        <taxon>Enterobacterales</taxon>
        <taxon>Enterobacteriaceae</taxon>
        <taxon>Escherichia</taxon>
    </lineage>
</organism>
<accession>A0AAI9BBQ2</accession>
<dbReference type="EMBL" id="AASZRA010000054">
    <property type="protein sequence ID" value="EFI6955217.1"/>
    <property type="molecule type" value="Genomic_DNA"/>
</dbReference>
<proteinExistence type="predicted"/>